<keyword evidence="3 5" id="KW-0347">Helicase</keyword>
<name>A0ABQ6JE60_9ACTN</name>
<dbReference type="Gene3D" id="3.40.50.300">
    <property type="entry name" value="P-loop containing nucleotide triphosphate hydrolases"/>
    <property type="match status" value="1"/>
</dbReference>
<evidence type="ECO:0000313" key="7">
    <source>
        <dbReference type="EMBL" id="GMA85876.1"/>
    </source>
</evidence>
<keyword evidence="2 5" id="KW-0378">Hydrolase</keyword>
<dbReference type="Proteomes" id="UP001157017">
    <property type="component" value="Unassembled WGS sequence"/>
</dbReference>
<dbReference type="InterPro" id="IPR027417">
    <property type="entry name" value="P-loop_NTPase"/>
</dbReference>
<dbReference type="InterPro" id="IPR000212">
    <property type="entry name" value="DNA_helicase_UvrD/REP"/>
</dbReference>
<dbReference type="PANTHER" id="PTHR11070">
    <property type="entry name" value="UVRD / RECB / PCRA DNA HELICASE FAMILY MEMBER"/>
    <property type="match status" value="1"/>
</dbReference>
<evidence type="ECO:0000256" key="5">
    <source>
        <dbReference type="PROSITE-ProRule" id="PRU00560"/>
    </source>
</evidence>
<evidence type="ECO:0000313" key="8">
    <source>
        <dbReference type="Proteomes" id="UP001157017"/>
    </source>
</evidence>
<dbReference type="SUPFAM" id="SSF52540">
    <property type="entry name" value="P-loop containing nucleoside triphosphate hydrolases"/>
    <property type="match status" value="1"/>
</dbReference>
<dbReference type="EMBL" id="BSUZ01000001">
    <property type="protein sequence ID" value="GMA85876.1"/>
    <property type="molecule type" value="Genomic_DNA"/>
</dbReference>
<dbReference type="PROSITE" id="PS51198">
    <property type="entry name" value="UVRD_HELICASE_ATP_BIND"/>
    <property type="match status" value="1"/>
</dbReference>
<dbReference type="Pfam" id="PF00580">
    <property type="entry name" value="UvrD-helicase"/>
    <property type="match status" value="1"/>
</dbReference>
<proteinExistence type="predicted"/>
<feature type="domain" description="UvrD-like helicase ATP-binding" evidence="6">
    <location>
        <begin position="1"/>
        <end position="241"/>
    </location>
</feature>
<evidence type="ECO:0000259" key="6">
    <source>
        <dbReference type="PROSITE" id="PS51198"/>
    </source>
</evidence>
<accession>A0ABQ6JE60</accession>
<keyword evidence="1 5" id="KW-0547">Nucleotide-binding</keyword>
<evidence type="ECO:0000256" key="2">
    <source>
        <dbReference type="ARBA" id="ARBA00022801"/>
    </source>
</evidence>
<sequence length="241" mass="26931">MVVAPAGCGKTEALALRVAGLIERGVGGGGKRILVSTFSNRARDNIRDRMRAYLPTGTLRDRVTVTNFHGLSARIVRAHARTIGLDPEITLPESDWVGEQCRRWGWGWGQIGPAAQALKTAKQQALDDVAVERLLLDMGASGAVELERERLLQHRLTYDDLPRLAELLLTNESVASLYRNHFDAVVVDEFQDLTPQQYESCRQLVTARRRTPAIWLKESTALRALTRQPLMQPSGPSVRRW</sequence>
<evidence type="ECO:0000256" key="3">
    <source>
        <dbReference type="ARBA" id="ARBA00022806"/>
    </source>
</evidence>
<organism evidence="7 8">
    <name type="scientific">Angustibacter aerolatus</name>
    <dbReference type="NCBI Taxonomy" id="1162965"/>
    <lineage>
        <taxon>Bacteria</taxon>
        <taxon>Bacillati</taxon>
        <taxon>Actinomycetota</taxon>
        <taxon>Actinomycetes</taxon>
        <taxon>Kineosporiales</taxon>
        <taxon>Kineosporiaceae</taxon>
    </lineage>
</organism>
<protein>
    <recommendedName>
        <fullName evidence="6">UvrD-like helicase ATP-binding domain-containing protein</fullName>
    </recommendedName>
</protein>
<comment type="caution">
    <text evidence="7">The sequence shown here is derived from an EMBL/GenBank/DDBJ whole genome shotgun (WGS) entry which is preliminary data.</text>
</comment>
<keyword evidence="8" id="KW-1185">Reference proteome</keyword>
<feature type="binding site" evidence="5">
    <location>
        <begin position="4"/>
        <end position="11"/>
    </location>
    <ligand>
        <name>ATP</name>
        <dbReference type="ChEBI" id="CHEBI:30616"/>
    </ligand>
</feature>
<keyword evidence="4 5" id="KW-0067">ATP-binding</keyword>
<reference evidence="8" key="1">
    <citation type="journal article" date="2019" name="Int. J. Syst. Evol. Microbiol.">
        <title>The Global Catalogue of Microorganisms (GCM) 10K type strain sequencing project: providing services to taxonomists for standard genome sequencing and annotation.</title>
        <authorList>
            <consortium name="The Broad Institute Genomics Platform"/>
            <consortium name="The Broad Institute Genome Sequencing Center for Infectious Disease"/>
            <person name="Wu L."/>
            <person name="Ma J."/>
        </authorList>
    </citation>
    <scope>NUCLEOTIDE SEQUENCE [LARGE SCALE GENOMIC DNA]</scope>
    <source>
        <strain evidence="8">NBRC 108730</strain>
    </source>
</reference>
<dbReference type="PANTHER" id="PTHR11070:SF2">
    <property type="entry name" value="ATP-DEPENDENT DNA HELICASE SRS2"/>
    <property type="match status" value="1"/>
</dbReference>
<evidence type="ECO:0000256" key="1">
    <source>
        <dbReference type="ARBA" id="ARBA00022741"/>
    </source>
</evidence>
<dbReference type="InterPro" id="IPR014016">
    <property type="entry name" value="UvrD-like_ATP-bd"/>
</dbReference>
<gene>
    <name evidence="7" type="ORF">GCM10025868_11260</name>
</gene>
<evidence type="ECO:0000256" key="4">
    <source>
        <dbReference type="ARBA" id="ARBA00022840"/>
    </source>
</evidence>